<comment type="caution">
    <text evidence="2">The sequence shown here is derived from an EMBL/GenBank/DDBJ whole genome shotgun (WGS) entry which is preliminary data.</text>
</comment>
<dbReference type="EMBL" id="RKHR01000004">
    <property type="protein sequence ID" value="ROS01929.1"/>
    <property type="molecule type" value="Genomic_DNA"/>
</dbReference>
<name>A0A3N2DQP4_9GAMM</name>
<dbReference type="AlphaFoldDB" id="A0A3N2DQP4"/>
<proteinExistence type="predicted"/>
<evidence type="ECO:0000313" key="2">
    <source>
        <dbReference type="EMBL" id="ROS01929.1"/>
    </source>
</evidence>
<evidence type="ECO:0000256" key="1">
    <source>
        <dbReference type="SAM" id="Phobius"/>
    </source>
</evidence>
<keyword evidence="1" id="KW-1133">Transmembrane helix</keyword>
<reference evidence="2 3" key="1">
    <citation type="submission" date="2018-11" db="EMBL/GenBank/DDBJ databases">
        <title>Genomic Encyclopedia of Type Strains, Phase IV (KMG-IV): sequencing the most valuable type-strain genomes for metagenomic binning, comparative biology and taxonomic classification.</title>
        <authorList>
            <person name="Goeker M."/>
        </authorList>
    </citation>
    <scope>NUCLEOTIDE SEQUENCE [LARGE SCALE GENOMIC DNA]</scope>
    <source>
        <strain evidence="2 3">DSM 100316</strain>
    </source>
</reference>
<dbReference type="RefSeq" id="WP_123712678.1">
    <property type="nucleotide sequence ID" value="NZ_RKHR01000004.1"/>
</dbReference>
<keyword evidence="1" id="KW-0812">Transmembrane</keyword>
<dbReference type="Pfam" id="PF06611">
    <property type="entry name" value="DUF1145"/>
    <property type="match status" value="1"/>
</dbReference>
<sequence>MFAKVFTLLVWIAIAVNWLVPALLPEDIALGLHYTGLALVAAHVLEVLVFSKRILSNGRPLQDGLLVLLYGYFHAKDLKVS</sequence>
<organism evidence="2 3">
    <name type="scientific">Sinobacterium caligoides</name>
    <dbReference type="NCBI Taxonomy" id="933926"/>
    <lineage>
        <taxon>Bacteria</taxon>
        <taxon>Pseudomonadati</taxon>
        <taxon>Pseudomonadota</taxon>
        <taxon>Gammaproteobacteria</taxon>
        <taxon>Cellvibrionales</taxon>
        <taxon>Spongiibacteraceae</taxon>
        <taxon>Sinobacterium</taxon>
    </lineage>
</organism>
<evidence type="ECO:0000313" key="3">
    <source>
        <dbReference type="Proteomes" id="UP000275394"/>
    </source>
</evidence>
<accession>A0A3N2DQP4</accession>
<keyword evidence="3" id="KW-1185">Reference proteome</keyword>
<keyword evidence="1" id="KW-0472">Membrane</keyword>
<protein>
    <submittedName>
        <fullName evidence="2">Putative membrane protein</fullName>
    </submittedName>
</protein>
<gene>
    <name evidence="2" type="ORF">EDC56_2378</name>
</gene>
<feature type="transmembrane region" description="Helical" evidence="1">
    <location>
        <begin position="32"/>
        <end position="50"/>
    </location>
</feature>
<dbReference type="InterPro" id="IPR009525">
    <property type="entry name" value="DUF1145"/>
</dbReference>
<dbReference type="Proteomes" id="UP000275394">
    <property type="component" value="Unassembled WGS sequence"/>
</dbReference>